<evidence type="ECO:0000256" key="1">
    <source>
        <dbReference type="ARBA" id="ARBA00004496"/>
    </source>
</evidence>
<evidence type="ECO:0000313" key="6">
    <source>
        <dbReference type="EMBL" id="WVN89295.1"/>
    </source>
</evidence>
<feature type="compositionally biased region" description="Basic residues" evidence="5">
    <location>
        <begin position="342"/>
        <end position="353"/>
    </location>
</feature>
<accession>A0A1E3ILV5</accession>
<name>A0A1E3ILV5_9TREE</name>
<feature type="compositionally biased region" description="Basic and acidic residues" evidence="5">
    <location>
        <begin position="319"/>
        <end position="330"/>
    </location>
</feature>
<reference evidence="6" key="1">
    <citation type="submission" date="2016-06" db="EMBL/GenBank/DDBJ databases">
        <authorList>
            <person name="Cuomo C."/>
            <person name="Litvintseva A."/>
            <person name="Heitman J."/>
            <person name="Chen Y."/>
            <person name="Sun S."/>
            <person name="Springer D."/>
            <person name="Dromer F."/>
            <person name="Young S."/>
            <person name="Zeng Q."/>
            <person name="Chapman S."/>
            <person name="Gujja S."/>
            <person name="Saif S."/>
            <person name="Birren B."/>
        </authorList>
    </citation>
    <scope>NUCLEOTIDE SEQUENCE</scope>
    <source>
        <strain evidence="6">CBS 7841</strain>
    </source>
</reference>
<reference evidence="6" key="3">
    <citation type="submission" date="2024-01" db="EMBL/GenBank/DDBJ databases">
        <authorList>
            <person name="Coelho M.A."/>
            <person name="David-Palma M."/>
            <person name="Shea T."/>
            <person name="Sun S."/>
            <person name="Cuomo C.A."/>
            <person name="Heitman J."/>
        </authorList>
    </citation>
    <scope>NUCLEOTIDE SEQUENCE</scope>
    <source>
        <strain evidence="6">CBS 7841</strain>
    </source>
</reference>
<evidence type="ECO:0000256" key="2">
    <source>
        <dbReference type="ARBA" id="ARBA00022490"/>
    </source>
</evidence>
<organism evidence="6 7">
    <name type="scientific">Cryptococcus depauperatus CBS 7841</name>
    <dbReference type="NCBI Taxonomy" id="1295531"/>
    <lineage>
        <taxon>Eukaryota</taxon>
        <taxon>Fungi</taxon>
        <taxon>Dikarya</taxon>
        <taxon>Basidiomycota</taxon>
        <taxon>Agaricomycotina</taxon>
        <taxon>Tremellomycetes</taxon>
        <taxon>Tremellales</taxon>
        <taxon>Cryptococcaceae</taxon>
        <taxon>Cryptococcus</taxon>
    </lineage>
</organism>
<dbReference type="EMBL" id="CP143788">
    <property type="protein sequence ID" value="WVN89295.1"/>
    <property type="molecule type" value="Genomic_DNA"/>
</dbReference>
<feature type="region of interest" description="Disordered" evidence="5">
    <location>
        <begin position="319"/>
        <end position="353"/>
    </location>
</feature>
<evidence type="ECO:0000313" key="7">
    <source>
        <dbReference type="Proteomes" id="UP000094043"/>
    </source>
</evidence>
<reference evidence="6" key="2">
    <citation type="journal article" date="2022" name="Elife">
        <title>Obligate sexual reproduction of a homothallic fungus closely related to the Cryptococcus pathogenic species complex.</title>
        <authorList>
            <person name="Passer A.R."/>
            <person name="Clancey S.A."/>
            <person name="Shea T."/>
            <person name="David-Palma M."/>
            <person name="Averette A.F."/>
            <person name="Boekhout T."/>
            <person name="Porcel B.M."/>
            <person name="Nowrousian M."/>
            <person name="Cuomo C.A."/>
            <person name="Sun S."/>
            <person name="Heitman J."/>
            <person name="Coelho M.A."/>
        </authorList>
    </citation>
    <scope>NUCLEOTIDE SEQUENCE</scope>
    <source>
        <strain evidence="6">CBS 7841</strain>
    </source>
</reference>
<keyword evidence="7" id="KW-1185">Reference proteome</keyword>
<dbReference type="OrthoDB" id="2190947at2759"/>
<dbReference type="Pfam" id="PF01922">
    <property type="entry name" value="SRP19"/>
    <property type="match status" value="1"/>
</dbReference>
<dbReference type="GO" id="GO:0006617">
    <property type="term" value="P:SRP-dependent cotranslational protein targeting to membrane, signal sequence recognition"/>
    <property type="evidence" value="ECO:0007669"/>
    <property type="project" value="TreeGrafter"/>
</dbReference>
<dbReference type="AlphaFoldDB" id="A0A1E3ILV5"/>
<keyword evidence="3" id="KW-0733">Signal recognition particle</keyword>
<gene>
    <name evidence="6" type="ORF">L203_104516</name>
</gene>
<comment type="subcellular location">
    <subcellularLocation>
        <location evidence="1">Cytoplasm</location>
    </subcellularLocation>
</comment>
<evidence type="ECO:0000256" key="3">
    <source>
        <dbReference type="ARBA" id="ARBA00023135"/>
    </source>
</evidence>
<dbReference type="Gene3D" id="3.30.56.30">
    <property type="entry name" value="Signal recognition particle, SRP19-like subunit"/>
    <property type="match status" value="1"/>
</dbReference>
<dbReference type="KEGG" id="cdep:91088726"/>
<dbReference type="SUPFAM" id="SSF69695">
    <property type="entry name" value="SRP19"/>
    <property type="match status" value="1"/>
</dbReference>
<dbReference type="PANTHER" id="PTHR17453:SF0">
    <property type="entry name" value="SIGNAL RECOGNITION PARTICLE 19 KDA PROTEIN"/>
    <property type="match status" value="1"/>
</dbReference>
<dbReference type="GO" id="GO:0008312">
    <property type="term" value="F:7S RNA binding"/>
    <property type="evidence" value="ECO:0007669"/>
    <property type="project" value="InterPro"/>
</dbReference>
<keyword evidence="2" id="KW-0963">Cytoplasm</keyword>
<dbReference type="RefSeq" id="XP_066069995.1">
    <property type="nucleotide sequence ID" value="XM_066213898.1"/>
</dbReference>
<dbReference type="GO" id="GO:0005786">
    <property type="term" value="C:signal recognition particle, endoplasmic reticulum targeting"/>
    <property type="evidence" value="ECO:0007669"/>
    <property type="project" value="UniProtKB-KW"/>
</dbReference>
<evidence type="ECO:0000256" key="4">
    <source>
        <dbReference type="ARBA" id="ARBA00023274"/>
    </source>
</evidence>
<evidence type="ECO:0000256" key="5">
    <source>
        <dbReference type="SAM" id="MobiDB-lite"/>
    </source>
</evidence>
<dbReference type="Proteomes" id="UP000094043">
    <property type="component" value="Chromosome 5"/>
</dbReference>
<dbReference type="GeneID" id="91088726"/>
<dbReference type="InterPro" id="IPR002778">
    <property type="entry name" value="Signal_recog_particle_SRP19"/>
</dbReference>
<proteinExistence type="predicted"/>
<feature type="region of interest" description="Disordered" evidence="5">
    <location>
        <begin position="1"/>
        <end position="22"/>
    </location>
</feature>
<dbReference type="PANTHER" id="PTHR17453">
    <property type="entry name" value="SIGNAL RECOGNITION PARTICLE 19 KD PROTEIN"/>
    <property type="match status" value="1"/>
</dbReference>
<sequence>MPTVEDYFDDETDFPLPSSSKTALPHTGIRGALIEEITDENDFDLEKLVEQGRGIFGEDARAPPATSGSALDKGKLAMKDEEMRPNGSGPQVNSDTPMGGFMGDMMKLQAVEEERLERLRKQFGNATFSGDPGICKEWNSVYPLYFDAKVSINAGRRVPRALSVWWPLASHIAQACKALDLPVVLEADRYHPANWENPGRSKVQIIKDGKYVNPVIRNRTQLYKHLADQIRQQNPSIAFDPHAIPLQRHKPNAVATSKTKNSKSLSKNLKTKGKVTHHFINLPTRPPLPPQPIPALDDRLPLHSPAVSAGVAVAAIKREKETEKERKKGVIEGGKATSGKAPKMKRMVVRGKR</sequence>
<keyword evidence="4" id="KW-0687">Ribonucleoprotein</keyword>
<dbReference type="VEuPathDB" id="FungiDB:L203_02290"/>
<protein>
    <submittedName>
        <fullName evidence="6">Uncharacterized protein</fullName>
    </submittedName>
</protein>
<dbReference type="InterPro" id="IPR036521">
    <property type="entry name" value="SRP19-like_sf"/>
</dbReference>
<feature type="compositionally biased region" description="Acidic residues" evidence="5">
    <location>
        <begin position="1"/>
        <end position="13"/>
    </location>
</feature>